<dbReference type="RefSeq" id="WP_066481730.1">
    <property type="nucleotide sequence ID" value="NZ_BCNT01000016.1"/>
</dbReference>
<dbReference type="CDD" id="cd07022">
    <property type="entry name" value="S49_Sppa_36K_type"/>
    <property type="match status" value="1"/>
</dbReference>
<evidence type="ECO:0000259" key="3">
    <source>
        <dbReference type="Pfam" id="PF01343"/>
    </source>
</evidence>
<dbReference type="InterPro" id="IPR002142">
    <property type="entry name" value="Peptidase_S49"/>
</dbReference>
<evidence type="ECO:0000256" key="2">
    <source>
        <dbReference type="SAM" id="MobiDB-lite"/>
    </source>
</evidence>
<sequence length="453" mass="48006">MNLRDMIQGAWALEPAMLREIQAIYETHLRGEKIDIPAVEARLGRPLASEQQDYTVDSGGVAVLQLSGVMAPKANLFARVSGGISTQLAARQVESAMVDQRVKGMVLVLNSPGGNVLGVPEFAQTIFEASAQKPLVVFSDEQILSAGYWSASAANAIYISSNVVTVGSIGVVMDRTYEPGAAKRQESVAAGKYKRMVNAAEPLSKEARAEVQADVDYVYTLFVDDVARFRGATSEQVLEHMADGRVFRGQNAINAGLVDGVSTLDDLVARMAADPSQFAKRRKAVFALGSPSSPSAGAAPKDSTPDREEKTMADNTQQAPITRASFEQDHAPLFAQLQAEFTALGAKQERERIQAVLAVGDGLPGHDELLQGLAFDGKTSAEAAGMAVLQAEKTARAAAVAAHREEAPPAQKPSTAPANGAKTEDEKVAEAQAFAKEKGVSLVAALKELGYAR</sequence>
<comment type="similarity">
    <text evidence="1">Belongs to the peptidase S49 family.</text>
</comment>
<feature type="compositionally biased region" description="Basic and acidic residues" evidence="2">
    <location>
        <begin position="303"/>
        <end position="312"/>
    </location>
</feature>
<gene>
    <name evidence="4" type="ORF">ACFSW6_09300</name>
</gene>
<feature type="region of interest" description="Disordered" evidence="2">
    <location>
        <begin position="404"/>
        <end position="428"/>
    </location>
</feature>
<dbReference type="EMBL" id="JBHUMV010000003">
    <property type="protein sequence ID" value="MFD2754284.1"/>
    <property type="molecule type" value="Genomic_DNA"/>
</dbReference>
<dbReference type="GO" id="GO:0016787">
    <property type="term" value="F:hydrolase activity"/>
    <property type="evidence" value="ECO:0007669"/>
    <property type="project" value="UniProtKB-KW"/>
</dbReference>
<dbReference type="Pfam" id="PF01343">
    <property type="entry name" value="Peptidase_S49"/>
    <property type="match status" value="1"/>
</dbReference>
<dbReference type="Gene3D" id="3.90.226.10">
    <property type="entry name" value="2-enoyl-CoA Hydratase, Chain A, domain 1"/>
    <property type="match status" value="1"/>
</dbReference>
<dbReference type="Proteomes" id="UP001597463">
    <property type="component" value="Unassembled WGS sequence"/>
</dbReference>
<comment type="caution">
    <text evidence="4">The sequence shown here is derived from an EMBL/GenBank/DDBJ whole genome shotgun (WGS) entry which is preliminary data.</text>
</comment>
<keyword evidence="5" id="KW-1185">Reference proteome</keyword>
<evidence type="ECO:0000313" key="4">
    <source>
        <dbReference type="EMBL" id="MFD2754284.1"/>
    </source>
</evidence>
<reference evidence="5" key="1">
    <citation type="journal article" date="2019" name="Int. J. Syst. Evol. Microbiol.">
        <title>The Global Catalogue of Microorganisms (GCM) 10K type strain sequencing project: providing services to taxonomists for standard genome sequencing and annotation.</title>
        <authorList>
            <consortium name="The Broad Institute Genomics Platform"/>
            <consortium name="The Broad Institute Genome Sequencing Center for Infectious Disease"/>
            <person name="Wu L."/>
            <person name="Ma J."/>
        </authorList>
    </citation>
    <scope>NUCLEOTIDE SEQUENCE [LARGE SCALE GENOMIC DNA]</scope>
    <source>
        <strain evidence="5">TISTR 1906</strain>
    </source>
</reference>
<evidence type="ECO:0000256" key="1">
    <source>
        <dbReference type="ARBA" id="ARBA00008683"/>
    </source>
</evidence>
<dbReference type="InterPro" id="IPR029045">
    <property type="entry name" value="ClpP/crotonase-like_dom_sf"/>
</dbReference>
<dbReference type="Gene3D" id="6.20.330.10">
    <property type="match status" value="1"/>
</dbReference>
<keyword evidence="4" id="KW-0378">Hydrolase</keyword>
<evidence type="ECO:0000313" key="5">
    <source>
        <dbReference type="Proteomes" id="UP001597463"/>
    </source>
</evidence>
<accession>A0ABW5UN12</accession>
<proteinExistence type="inferred from homology"/>
<organism evidence="4 5">
    <name type="scientific">Comamonas terrae</name>
    <dbReference type="NCBI Taxonomy" id="673548"/>
    <lineage>
        <taxon>Bacteria</taxon>
        <taxon>Pseudomonadati</taxon>
        <taxon>Pseudomonadota</taxon>
        <taxon>Betaproteobacteria</taxon>
        <taxon>Burkholderiales</taxon>
        <taxon>Comamonadaceae</taxon>
        <taxon>Comamonas</taxon>
    </lineage>
</organism>
<dbReference type="SUPFAM" id="SSF52096">
    <property type="entry name" value="ClpP/crotonase"/>
    <property type="match status" value="1"/>
</dbReference>
<protein>
    <submittedName>
        <fullName evidence="4">S49 family peptidase</fullName>
        <ecNumber evidence="4">3.4.21.-</ecNumber>
    </submittedName>
</protein>
<dbReference type="PANTHER" id="PTHR42987:SF7">
    <property type="entry name" value="SIGNAL PEPTIDE PEPTIDASE SPPA-RELATED"/>
    <property type="match status" value="1"/>
</dbReference>
<dbReference type="EC" id="3.4.21.-" evidence="4"/>
<feature type="region of interest" description="Disordered" evidence="2">
    <location>
        <begin position="289"/>
        <end position="316"/>
    </location>
</feature>
<name>A0ABW5UN12_9BURK</name>
<feature type="domain" description="Peptidase S49" evidence="3">
    <location>
        <begin position="130"/>
        <end position="273"/>
    </location>
</feature>
<dbReference type="PANTHER" id="PTHR42987">
    <property type="entry name" value="PEPTIDASE S49"/>
    <property type="match status" value="1"/>
</dbReference>
<feature type="compositionally biased region" description="Low complexity" evidence="2">
    <location>
        <begin position="289"/>
        <end position="300"/>
    </location>
</feature>
<dbReference type="InterPro" id="IPR033855">
    <property type="entry name" value="Protein_C"/>
</dbReference>